<dbReference type="AlphaFoldDB" id="A0A844G6R9"/>
<feature type="chain" id="PRO_5032708068" description="Glycosyl hydrolase family 39" evidence="1">
    <location>
        <begin position="21"/>
        <end position="968"/>
    </location>
</feature>
<dbReference type="EMBL" id="VUNS01000021">
    <property type="protein sequence ID" value="MST98654.1"/>
    <property type="molecule type" value="Genomic_DNA"/>
</dbReference>
<dbReference type="GO" id="GO:0004553">
    <property type="term" value="F:hydrolase activity, hydrolyzing O-glycosyl compounds"/>
    <property type="evidence" value="ECO:0007669"/>
    <property type="project" value="TreeGrafter"/>
</dbReference>
<evidence type="ECO:0000313" key="3">
    <source>
        <dbReference type="Proteomes" id="UP000435649"/>
    </source>
</evidence>
<sequence length="968" mass="106219">MKRKIWFIALLAGICIGAAAAPEFGNPKCWKENSSGRMTITRGAEGAVCFDVKFRPGTDFWAYPEFSLPEGIPADANYLVFEVKMVQAEPEAGYRHAFVMFGYKGGVVAWTPAPWWQLQVIDLSLHKIDRPAAKALRIGANPNSPALRFLVRNIRFLEEMPENDAMQAAGLIGSKAPAMLFVNGAVPELRVREHFPGLSYEVFNHRGFRMARGDVAPDGRIRLPCLPCGYYRIALDAPGKRIQGTGSFAVIPDPAKRRTSPDSPFCMDAALNVVETVRTAGGPGGREEGVRRFVGLAGLAGLNFVRERIHQDRAEPRPGVYDWEFYGLAPRMLAGAGIGCTAVWHDLAPWARVPGRKYGRDLAAVYRFAKKLAETFRGQVSAWEFWNEPDTGYWDGTTWEFAAAAKAAFLGFKAGDPGIPVVNGGFAVNSLAVNAFPDDILRNDLAEYFDIFNIHIYDQLKDYPAIVADWRRLLAQHGAADMQLWVTENGTYAEGSAAEALPGSSNRVQSPEQEMVWAEFVPKSQILLRSLGAARTFTFVLPPMNEKHGRKEWGMIRRDGSARPAFAAFATLTDQLAAAQFLGEPDLGSGIRAFLFRQPDGSQTLAFWSESELDRTAPDPVGGIRPVHEFRRTFAIPASRSAVLTDLFGMSETVSPEDGRLSLTATRFPAYLSGGSDIPVRTPPVGTGAVGARMSGLDKSVVLSVVPSEEFTVGVRKNLLLLSAGAKERKVKLRVANFSEENKRGVVAVEGAVPSGLPGAIELAPFEEKEFELRLPAGLPAGRHELVFGGLFNGRRISRLVLPVVVSAPVAETPLLPGSGDPVRWRKNSSGAMTIAWDEREKAVRFDVEFPPDTDRWVYPEFMLPDGFPEGTLGFSFEIRTAQAAAEKPDINLVMLVEGEGEAGKSHHVYYTPSCGEWRENFIELASFSPGKIRQFRIGMNPRRGKVTFFLRNIRLHLAGKGGACNKK</sequence>
<organism evidence="2 3">
    <name type="scientific">Victivallis lenta</name>
    <dbReference type="NCBI Taxonomy" id="2606640"/>
    <lineage>
        <taxon>Bacteria</taxon>
        <taxon>Pseudomonadati</taxon>
        <taxon>Lentisphaerota</taxon>
        <taxon>Lentisphaeria</taxon>
        <taxon>Victivallales</taxon>
        <taxon>Victivallaceae</taxon>
        <taxon>Victivallis</taxon>
    </lineage>
</organism>
<dbReference type="InterPro" id="IPR051923">
    <property type="entry name" value="Glycosyl_Hydrolase_39"/>
</dbReference>
<evidence type="ECO:0000313" key="2">
    <source>
        <dbReference type="EMBL" id="MST98654.1"/>
    </source>
</evidence>
<dbReference type="Proteomes" id="UP000435649">
    <property type="component" value="Unassembled WGS sequence"/>
</dbReference>
<reference evidence="2 3" key="1">
    <citation type="submission" date="2019-08" db="EMBL/GenBank/DDBJ databases">
        <title>In-depth cultivation of the pig gut microbiome towards novel bacterial diversity and tailored functional studies.</title>
        <authorList>
            <person name="Wylensek D."/>
            <person name="Hitch T.C.A."/>
            <person name="Clavel T."/>
        </authorList>
    </citation>
    <scope>NUCLEOTIDE SEQUENCE [LARGE SCALE GENOMIC DNA]</scope>
    <source>
        <strain evidence="2 3">BBE-744-WT-12</strain>
    </source>
</reference>
<accession>A0A844G6R9</accession>
<feature type="signal peptide" evidence="1">
    <location>
        <begin position="1"/>
        <end position="20"/>
    </location>
</feature>
<keyword evidence="1" id="KW-0732">Signal</keyword>
<comment type="caution">
    <text evidence="2">The sequence shown here is derived from an EMBL/GenBank/DDBJ whole genome shotgun (WGS) entry which is preliminary data.</text>
</comment>
<dbReference type="PANTHER" id="PTHR12631">
    <property type="entry name" value="ALPHA-L-IDURONIDASE"/>
    <property type="match status" value="1"/>
</dbReference>
<dbReference type="SUPFAM" id="SSF51445">
    <property type="entry name" value="(Trans)glycosidases"/>
    <property type="match status" value="1"/>
</dbReference>
<dbReference type="RefSeq" id="WP_154419562.1">
    <property type="nucleotide sequence ID" value="NZ_VUNS01000021.1"/>
</dbReference>
<keyword evidence="3" id="KW-1185">Reference proteome</keyword>
<dbReference type="Gene3D" id="3.20.20.80">
    <property type="entry name" value="Glycosidases"/>
    <property type="match status" value="1"/>
</dbReference>
<proteinExistence type="predicted"/>
<name>A0A844G6R9_9BACT</name>
<dbReference type="InterPro" id="IPR017853">
    <property type="entry name" value="GH"/>
</dbReference>
<gene>
    <name evidence="2" type="ORF">FYJ85_16565</name>
</gene>
<protein>
    <recommendedName>
        <fullName evidence="4">Glycosyl hydrolase family 39</fullName>
    </recommendedName>
</protein>
<evidence type="ECO:0000256" key="1">
    <source>
        <dbReference type="SAM" id="SignalP"/>
    </source>
</evidence>
<evidence type="ECO:0008006" key="4">
    <source>
        <dbReference type="Google" id="ProtNLM"/>
    </source>
</evidence>
<dbReference type="PANTHER" id="PTHR12631:SF10">
    <property type="entry name" value="BETA-XYLOSIDASE-LIKE PROTEIN-RELATED"/>
    <property type="match status" value="1"/>
</dbReference>